<dbReference type="OrthoDB" id="408631at2759"/>
<feature type="domain" description="Alpha/beta hydrolase fold-3" evidence="2">
    <location>
        <begin position="95"/>
        <end position="303"/>
    </location>
</feature>
<evidence type="ECO:0000313" key="4">
    <source>
        <dbReference type="Proteomes" id="UP000799537"/>
    </source>
</evidence>
<dbReference type="SUPFAM" id="SSF53474">
    <property type="entry name" value="alpha/beta-Hydrolases"/>
    <property type="match status" value="1"/>
</dbReference>
<dbReference type="GeneID" id="54567757"/>
<keyword evidence="1" id="KW-0378">Hydrolase</keyword>
<dbReference type="AlphaFoldDB" id="A0A6A6C298"/>
<dbReference type="InterPro" id="IPR050300">
    <property type="entry name" value="GDXG_lipolytic_enzyme"/>
</dbReference>
<protein>
    <recommendedName>
        <fullName evidence="2">Alpha/beta hydrolase fold-3 domain-containing protein</fullName>
    </recommendedName>
</protein>
<evidence type="ECO:0000259" key="2">
    <source>
        <dbReference type="Pfam" id="PF07859"/>
    </source>
</evidence>
<dbReference type="Pfam" id="PF07859">
    <property type="entry name" value="Abhydrolase_3"/>
    <property type="match status" value="1"/>
</dbReference>
<dbReference type="Gene3D" id="3.40.50.1820">
    <property type="entry name" value="alpha/beta hydrolase"/>
    <property type="match status" value="1"/>
</dbReference>
<accession>A0A6A6C298</accession>
<reference evidence="3" key="1">
    <citation type="journal article" date="2020" name="Stud. Mycol.">
        <title>101 Dothideomycetes genomes: a test case for predicting lifestyles and emergence of pathogens.</title>
        <authorList>
            <person name="Haridas S."/>
            <person name="Albert R."/>
            <person name="Binder M."/>
            <person name="Bloem J."/>
            <person name="Labutti K."/>
            <person name="Salamov A."/>
            <person name="Andreopoulos B."/>
            <person name="Baker S."/>
            <person name="Barry K."/>
            <person name="Bills G."/>
            <person name="Bluhm B."/>
            <person name="Cannon C."/>
            <person name="Castanera R."/>
            <person name="Culley D."/>
            <person name="Daum C."/>
            <person name="Ezra D."/>
            <person name="Gonzalez J."/>
            <person name="Henrissat B."/>
            <person name="Kuo A."/>
            <person name="Liang C."/>
            <person name="Lipzen A."/>
            <person name="Lutzoni F."/>
            <person name="Magnuson J."/>
            <person name="Mondo S."/>
            <person name="Nolan M."/>
            <person name="Ohm R."/>
            <person name="Pangilinan J."/>
            <person name="Park H.-J."/>
            <person name="Ramirez L."/>
            <person name="Alfaro M."/>
            <person name="Sun H."/>
            <person name="Tritt A."/>
            <person name="Yoshinaga Y."/>
            <person name="Zwiers L.-H."/>
            <person name="Turgeon B."/>
            <person name="Goodwin S."/>
            <person name="Spatafora J."/>
            <person name="Crous P."/>
            <person name="Grigoriev I."/>
        </authorList>
    </citation>
    <scope>NUCLEOTIDE SEQUENCE</scope>
    <source>
        <strain evidence="3">ATCC 36951</strain>
    </source>
</reference>
<organism evidence="3 4">
    <name type="scientific">Zasmidium cellare ATCC 36951</name>
    <dbReference type="NCBI Taxonomy" id="1080233"/>
    <lineage>
        <taxon>Eukaryota</taxon>
        <taxon>Fungi</taxon>
        <taxon>Dikarya</taxon>
        <taxon>Ascomycota</taxon>
        <taxon>Pezizomycotina</taxon>
        <taxon>Dothideomycetes</taxon>
        <taxon>Dothideomycetidae</taxon>
        <taxon>Mycosphaerellales</taxon>
        <taxon>Mycosphaerellaceae</taxon>
        <taxon>Zasmidium</taxon>
    </lineage>
</organism>
<sequence length="332" mass="38170">MPFQPINTLRFLASWFQPISTALFHPTLPWTIRWRLLLLQPLNFLVYTIKCLPYAFSNTYESMYIPTRDDGRRLRIIVFRPKKQDHDSKLRPLHLDFHAGGFIGGIPEVDAPFCEMLCERTGAVVVSASYRLAPRHSFPAAHEDAEDVLSWLEVHAQDTLLADFYRLTVSGFSAGGNLMYMAGSRAKAAVGFYAPVDFRRAPWEKPHPPSMPKNDPMKVFLPLMDVYAGGDVRKRAADDERLHPILRRIDELPANLLHVVPGIDVIVEEQMAFVERVREDFEWEGKGRRAEVKFFKEVFHGWLELPKGIVDEKFRTEAFEAAVAFIRRAQEM</sequence>
<proteinExistence type="predicted"/>
<name>A0A6A6C298_ZASCE</name>
<dbReference type="PANTHER" id="PTHR48081:SF8">
    <property type="entry name" value="ALPHA_BETA HYDROLASE FOLD-3 DOMAIN-CONTAINING PROTEIN-RELATED"/>
    <property type="match status" value="1"/>
</dbReference>
<dbReference type="RefSeq" id="XP_033660738.1">
    <property type="nucleotide sequence ID" value="XM_033814485.1"/>
</dbReference>
<evidence type="ECO:0000313" key="3">
    <source>
        <dbReference type="EMBL" id="KAF2159849.1"/>
    </source>
</evidence>
<dbReference type="EMBL" id="ML993632">
    <property type="protein sequence ID" value="KAF2159849.1"/>
    <property type="molecule type" value="Genomic_DNA"/>
</dbReference>
<keyword evidence="4" id="KW-1185">Reference proteome</keyword>
<dbReference type="PANTHER" id="PTHR48081">
    <property type="entry name" value="AB HYDROLASE SUPERFAMILY PROTEIN C4A8.06C"/>
    <property type="match status" value="1"/>
</dbReference>
<dbReference type="InterPro" id="IPR013094">
    <property type="entry name" value="AB_hydrolase_3"/>
</dbReference>
<dbReference type="InterPro" id="IPR029058">
    <property type="entry name" value="AB_hydrolase_fold"/>
</dbReference>
<gene>
    <name evidence="3" type="ORF">M409DRAFT_60444</name>
</gene>
<evidence type="ECO:0000256" key="1">
    <source>
        <dbReference type="ARBA" id="ARBA00022801"/>
    </source>
</evidence>
<dbReference type="Proteomes" id="UP000799537">
    <property type="component" value="Unassembled WGS sequence"/>
</dbReference>
<dbReference type="GO" id="GO:0016787">
    <property type="term" value="F:hydrolase activity"/>
    <property type="evidence" value="ECO:0007669"/>
    <property type="project" value="UniProtKB-KW"/>
</dbReference>